<evidence type="ECO:0000256" key="1">
    <source>
        <dbReference type="ARBA" id="ARBA00022490"/>
    </source>
</evidence>
<dbReference type="InterPro" id="IPR046947">
    <property type="entry name" value="LytR-like"/>
</dbReference>
<evidence type="ECO:0000256" key="2">
    <source>
        <dbReference type="ARBA" id="ARBA00023012"/>
    </source>
</evidence>
<dbReference type="Proteomes" id="UP000051236">
    <property type="component" value="Unassembled WGS sequence"/>
</dbReference>
<protein>
    <recommendedName>
        <fullName evidence="10">Response regulator</fullName>
    </recommendedName>
</protein>
<reference evidence="8 9" key="1">
    <citation type="journal article" date="2015" name="Genome Announc.">
        <title>Expanding the biotechnology potential of lactobacilli through comparative genomics of 213 strains and associated genera.</title>
        <authorList>
            <person name="Sun Z."/>
            <person name="Harris H.M."/>
            <person name="McCann A."/>
            <person name="Guo C."/>
            <person name="Argimon S."/>
            <person name="Zhang W."/>
            <person name="Yang X."/>
            <person name="Jeffery I.B."/>
            <person name="Cooney J.C."/>
            <person name="Kagawa T.F."/>
            <person name="Liu W."/>
            <person name="Song Y."/>
            <person name="Salvetti E."/>
            <person name="Wrobel A."/>
            <person name="Rasinkangas P."/>
            <person name="Parkhill J."/>
            <person name="Rea M.C."/>
            <person name="O'Sullivan O."/>
            <person name="Ritari J."/>
            <person name="Douillard F.P."/>
            <person name="Paul Ross R."/>
            <person name="Yang R."/>
            <person name="Briner A.E."/>
            <person name="Felis G.E."/>
            <person name="de Vos W.M."/>
            <person name="Barrangou R."/>
            <person name="Klaenhammer T.R."/>
            <person name="Caufield P.W."/>
            <person name="Cui Y."/>
            <person name="Zhang H."/>
            <person name="O'Toole P.W."/>
        </authorList>
    </citation>
    <scope>NUCLEOTIDE SEQUENCE [LARGE SCALE GENOMIC DNA]</scope>
    <source>
        <strain evidence="8 9">DSM 18527</strain>
    </source>
</reference>
<dbReference type="GO" id="GO:0000156">
    <property type="term" value="F:phosphorelay response regulator activity"/>
    <property type="evidence" value="ECO:0007669"/>
    <property type="project" value="InterPro"/>
</dbReference>
<keyword evidence="3" id="KW-0010">Activator</keyword>
<dbReference type="eggNOG" id="COG3279">
    <property type="taxonomic scope" value="Bacteria"/>
</dbReference>
<evidence type="ECO:0000256" key="4">
    <source>
        <dbReference type="ARBA" id="ARBA00037164"/>
    </source>
</evidence>
<dbReference type="GO" id="GO:0003677">
    <property type="term" value="F:DNA binding"/>
    <property type="evidence" value="ECO:0007669"/>
    <property type="project" value="InterPro"/>
</dbReference>
<gene>
    <name evidence="8" type="ORF">FC83_GL003350</name>
</gene>
<organism evidence="8 9">
    <name type="scientific">Agrilactobacillus composti DSM 18527 = JCM 14202</name>
    <dbReference type="NCBI Taxonomy" id="1423734"/>
    <lineage>
        <taxon>Bacteria</taxon>
        <taxon>Bacillati</taxon>
        <taxon>Bacillota</taxon>
        <taxon>Bacilli</taxon>
        <taxon>Lactobacillales</taxon>
        <taxon>Lactobacillaceae</taxon>
        <taxon>Agrilactobacillus</taxon>
    </lineage>
</organism>
<evidence type="ECO:0008006" key="10">
    <source>
        <dbReference type="Google" id="ProtNLM"/>
    </source>
</evidence>
<dbReference type="PANTHER" id="PTHR37299">
    <property type="entry name" value="TRANSCRIPTIONAL REGULATOR-RELATED"/>
    <property type="match status" value="1"/>
</dbReference>
<dbReference type="SUPFAM" id="SSF52172">
    <property type="entry name" value="CheY-like"/>
    <property type="match status" value="1"/>
</dbReference>
<dbReference type="OrthoDB" id="9809318at2"/>
<proteinExistence type="predicted"/>
<accession>X0PSV0</accession>
<feature type="domain" description="Response regulatory" evidence="6">
    <location>
        <begin position="1"/>
        <end position="106"/>
    </location>
</feature>
<keyword evidence="1" id="KW-0963">Cytoplasm</keyword>
<name>X0PSV0_9LACO</name>
<dbReference type="InterPro" id="IPR001789">
    <property type="entry name" value="Sig_transdc_resp-reg_receiver"/>
</dbReference>
<dbReference type="Pfam" id="PF00072">
    <property type="entry name" value="Response_reg"/>
    <property type="match status" value="1"/>
</dbReference>
<dbReference type="InterPro" id="IPR007492">
    <property type="entry name" value="LytTR_DNA-bd_dom"/>
</dbReference>
<sequence>MIQVQYNMHFVLATAEADALLDYLDRHRASLHQPIFFLDIELNGQQRQGLEVGLKIRETMPDAQIVFITTHSELAPLTFEYQVGALDYIVKHSDEAQTDQAIRKVLDTIQRRFEIAAQGDVRNFVYKMGPKLVQIPLTDVMFLETGQPATGDVILHKRQGRAEFRGLLKDYQSRYATLFRAHKRYLVNPERIVDLDQKQRRITFENGETCTIATRNLSKLNNLLW</sequence>
<dbReference type="PATRIC" id="fig|1423734.3.peg.3402"/>
<dbReference type="SMART" id="SM00850">
    <property type="entry name" value="LytTR"/>
    <property type="match status" value="1"/>
</dbReference>
<dbReference type="AlphaFoldDB" id="X0PSV0"/>
<dbReference type="PANTHER" id="PTHR37299:SF3">
    <property type="entry name" value="STAGE 0 SPORULATION PROTEIN A HOMOLOG"/>
    <property type="match status" value="1"/>
</dbReference>
<evidence type="ECO:0000313" key="9">
    <source>
        <dbReference type="Proteomes" id="UP000051236"/>
    </source>
</evidence>
<dbReference type="Pfam" id="PF04397">
    <property type="entry name" value="LytTR"/>
    <property type="match status" value="1"/>
</dbReference>
<comment type="caution">
    <text evidence="8">The sequence shown here is derived from an EMBL/GenBank/DDBJ whole genome shotgun (WGS) entry which is preliminary data.</text>
</comment>
<evidence type="ECO:0000259" key="7">
    <source>
        <dbReference type="PROSITE" id="PS50930"/>
    </source>
</evidence>
<evidence type="ECO:0000313" key="8">
    <source>
        <dbReference type="EMBL" id="KRM33263.1"/>
    </source>
</evidence>
<evidence type="ECO:0000256" key="5">
    <source>
        <dbReference type="PROSITE-ProRule" id="PRU00169"/>
    </source>
</evidence>
<dbReference type="InterPro" id="IPR011006">
    <property type="entry name" value="CheY-like_superfamily"/>
</dbReference>
<evidence type="ECO:0000256" key="3">
    <source>
        <dbReference type="ARBA" id="ARBA00023159"/>
    </source>
</evidence>
<dbReference type="EMBL" id="AZGA01000057">
    <property type="protein sequence ID" value="KRM33263.1"/>
    <property type="molecule type" value="Genomic_DNA"/>
</dbReference>
<dbReference type="PROSITE" id="PS50110">
    <property type="entry name" value="RESPONSE_REGULATORY"/>
    <property type="match status" value="1"/>
</dbReference>
<keyword evidence="5" id="KW-0597">Phosphoprotein</keyword>
<dbReference type="STRING" id="1423734.FC83_GL003350"/>
<feature type="modified residue" description="4-aspartylphosphate" evidence="5">
    <location>
        <position position="39"/>
    </location>
</feature>
<dbReference type="Gene3D" id="3.40.50.2300">
    <property type="match status" value="1"/>
</dbReference>
<dbReference type="Gene3D" id="2.40.50.1020">
    <property type="entry name" value="LytTr DNA-binding domain"/>
    <property type="match status" value="1"/>
</dbReference>
<evidence type="ECO:0000259" key="6">
    <source>
        <dbReference type="PROSITE" id="PS50110"/>
    </source>
</evidence>
<keyword evidence="9" id="KW-1185">Reference proteome</keyword>
<keyword evidence="2" id="KW-0902">Two-component regulatory system</keyword>
<feature type="domain" description="HTH LytTR-type" evidence="7">
    <location>
        <begin position="124"/>
        <end position="225"/>
    </location>
</feature>
<dbReference type="PROSITE" id="PS50930">
    <property type="entry name" value="HTH_LYTTR"/>
    <property type="match status" value="1"/>
</dbReference>
<comment type="function">
    <text evidence="4">Required for high-level post-exponential phase expression of a series of secreted proteins.</text>
</comment>